<accession>A0ABX2FNS3</accession>
<evidence type="ECO:0000313" key="4">
    <source>
        <dbReference type="Proteomes" id="UP000779507"/>
    </source>
</evidence>
<sequence length="274" mass="28066">MSDPHNPLFENEKEFLEQKKREYERALRGDVAQIKEKTVQVGKVAAAGAGLAGSVWLITRLLGGKKNRPRRYDNDSGPAAGEPKGKKDKKGPKDPNAPKSAAASAAVFQEVLGFDEPADKWAPVRPAGPPPAPAAHDPDPFEPQPAAPALPKAPAVKPLTPVKPKAAAPKKDAPASGEPRGSWLKSAAGSTLGTLVKAAWQSDTARGLITQALAAGVAAVAGHSAVKSAVEDAQAPKNPDLAARADAAAADAGAAGPFPPAQPSSPDAPRQHPA</sequence>
<evidence type="ECO:0000256" key="2">
    <source>
        <dbReference type="SAM" id="MobiDB-lite"/>
    </source>
</evidence>
<comment type="caution">
    <text evidence="3">The sequence shown here is derived from an EMBL/GenBank/DDBJ whole genome shotgun (WGS) entry which is preliminary data.</text>
</comment>
<dbReference type="EMBL" id="JABSNP010000006">
    <property type="protein sequence ID" value="NRT18823.1"/>
    <property type="molecule type" value="Genomic_DNA"/>
</dbReference>
<name>A0ABX2FNS3_9BACT</name>
<keyword evidence="4" id="KW-1185">Reference proteome</keyword>
<feature type="region of interest" description="Disordered" evidence="2">
    <location>
        <begin position="63"/>
        <end position="185"/>
    </location>
</feature>
<organism evidence="3 4">
    <name type="scientific">Hymenobacter caeli</name>
    <dbReference type="NCBI Taxonomy" id="2735894"/>
    <lineage>
        <taxon>Bacteria</taxon>
        <taxon>Pseudomonadati</taxon>
        <taxon>Bacteroidota</taxon>
        <taxon>Cytophagia</taxon>
        <taxon>Cytophagales</taxon>
        <taxon>Hymenobacteraceae</taxon>
        <taxon>Hymenobacter</taxon>
    </lineage>
</organism>
<feature type="compositionally biased region" description="Low complexity" evidence="2">
    <location>
        <begin position="97"/>
        <end position="106"/>
    </location>
</feature>
<keyword evidence="1" id="KW-0175">Coiled coil</keyword>
<dbReference type="RefSeq" id="WP_173809568.1">
    <property type="nucleotide sequence ID" value="NZ_JABSNP010000006.1"/>
</dbReference>
<feature type="compositionally biased region" description="Low complexity" evidence="2">
    <location>
        <begin position="149"/>
        <end position="167"/>
    </location>
</feature>
<dbReference type="Proteomes" id="UP000779507">
    <property type="component" value="Unassembled WGS sequence"/>
</dbReference>
<evidence type="ECO:0000256" key="1">
    <source>
        <dbReference type="SAM" id="Coils"/>
    </source>
</evidence>
<feature type="coiled-coil region" evidence="1">
    <location>
        <begin position="6"/>
        <end position="33"/>
    </location>
</feature>
<evidence type="ECO:0008006" key="5">
    <source>
        <dbReference type="Google" id="ProtNLM"/>
    </source>
</evidence>
<feature type="compositionally biased region" description="Low complexity" evidence="2">
    <location>
        <begin position="239"/>
        <end position="256"/>
    </location>
</feature>
<protein>
    <recommendedName>
        <fullName evidence="5">YtxH domain-containing protein</fullName>
    </recommendedName>
</protein>
<reference evidence="3 4" key="1">
    <citation type="submission" date="2020-05" db="EMBL/GenBank/DDBJ databases">
        <title>Genomic Encyclopedia of Type Strains, Phase IV (KMG-V): Genome sequencing to study the core and pangenomes of soil and plant-associated prokaryotes.</title>
        <authorList>
            <person name="Whitman W."/>
        </authorList>
    </citation>
    <scope>NUCLEOTIDE SEQUENCE [LARGE SCALE GENOMIC DNA]</scope>
    <source>
        <strain evidence="3 4">9A</strain>
    </source>
</reference>
<feature type="region of interest" description="Disordered" evidence="2">
    <location>
        <begin position="231"/>
        <end position="274"/>
    </location>
</feature>
<gene>
    <name evidence="3" type="ORF">HNP98_001646</name>
</gene>
<proteinExistence type="predicted"/>
<evidence type="ECO:0000313" key="3">
    <source>
        <dbReference type="EMBL" id="NRT18823.1"/>
    </source>
</evidence>